<evidence type="ECO:0000256" key="1">
    <source>
        <dbReference type="ARBA" id="ARBA00009156"/>
    </source>
</evidence>
<evidence type="ECO:0000259" key="4">
    <source>
        <dbReference type="Pfam" id="PF00370"/>
    </source>
</evidence>
<dbReference type="NCBIfam" id="TIGR01315">
    <property type="entry name" value="5C_CHO_kinase"/>
    <property type="match status" value="1"/>
</dbReference>
<sequence>MSYYIGVDVGTGSARACLIDLNGDILSIKELAIDRQELKPGYITQSTNQIWNNICICIRNILQESNVDDISSKIKGIGFDATCSLVVLNSKTDQEVAVGPNFEDNDQNVILWMDHRALIETVEINSTDSKCLKYVGGQMSVEMEIPKIKWLKNNMNPAVYKDCKFLDLPDFLTYKATGNSIRSFCSAVCKQGLLPLGVEGSTKGWTEEFLLNIGLEDLMEDNFVKLGGPVKQDSQGKVSFSTAGEFIGYLSDKSSKIMGISSKCAVSSGIIDAYAGWIGTIAASTKEPIEQLNNFQDNLNGMICSSGRLAVVAGTSTCHISLTNKPIFVPGVWGPYRDVLGHNFWCAEGGQSCTGALLQHVLETHPAYKELCAISKQQDISVFEVLNNKIRELTHQRDLIDEVHLIKNLFFYGDFHGNRSPVADEAMRGNIIGLSMDSSLNDLCRMYLGACEFIAQQTRHIVDIMTKSGYNLHSLYMSGGQCRNELLMQLISNCVGLPVVIPKNIDTAVVFGSALMGACASELSKSHSDNTKKPDQILWDVMCKMTGQGIVVSPQDPSSQVCKLLTVKYQIYLDMIATQKRYRSMVNGL</sequence>
<dbReference type="InterPro" id="IPR000577">
    <property type="entry name" value="Carb_kinase_FGGY"/>
</dbReference>
<dbReference type="GO" id="GO:0019150">
    <property type="term" value="F:D-ribulokinase activity"/>
    <property type="evidence" value="ECO:0007669"/>
    <property type="project" value="EnsemblFungi"/>
</dbReference>
<keyword evidence="7" id="KW-1185">Reference proteome</keyword>
<dbReference type="EMBL" id="HE806320">
    <property type="protein sequence ID" value="CCH61494.1"/>
    <property type="molecule type" value="Genomic_DNA"/>
</dbReference>
<dbReference type="PIRSF" id="PIRSF000538">
    <property type="entry name" value="GlpK"/>
    <property type="match status" value="1"/>
</dbReference>
<dbReference type="Pfam" id="PF02782">
    <property type="entry name" value="FGGY_C"/>
    <property type="match status" value="1"/>
</dbReference>
<reference evidence="6 7" key="1">
    <citation type="journal article" date="2011" name="Proc. Natl. Acad. Sci. U.S.A.">
        <title>Evolutionary erosion of yeast sex chromosomes by mating-type switching accidents.</title>
        <authorList>
            <person name="Gordon J.L."/>
            <person name="Armisen D."/>
            <person name="Proux-Wera E."/>
            <person name="Oheigeartaigh S.S."/>
            <person name="Byrne K.P."/>
            <person name="Wolfe K.H."/>
        </authorList>
    </citation>
    <scope>NUCLEOTIDE SEQUENCE [LARGE SCALE GENOMIC DNA]</scope>
    <source>
        <strain evidence="7">ATCC 34711 / CBS 6284 / DSM 70876 / NBRC 10599 / NRRL Y-10934 / UCD 77-7</strain>
    </source>
</reference>
<keyword evidence="3" id="KW-0418">Kinase</keyword>
<dbReference type="eggNOG" id="KOG2517">
    <property type="taxonomic scope" value="Eukaryota"/>
</dbReference>
<gene>
    <name evidence="6" type="primary">TBLA0E04400</name>
    <name evidence="6" type="ORF">TBLA_0E04400</name>
</gene>
<dbReference type="PANTHER" id="PTHR43435:SF4">
    <property type="entry name" value="FGGY CARBOHYDRATE KINASE DOMAIN-CONTAINING PROTEIN"/>
    <property type="match status" value="1"/>
</dbReference>
<evidence type="ECO:0000256" key="3">
    <source>
        <dbReference type="ARBA" id="ARBA00022777"/>
    </source>
</evidence>
<dbReference type="GO" id="GO:0019321">
    <property type="term" value="P:pentose metabolic process"/>
    <property type="evidence" value="ECO:0007669"/>
    <property type="project" value="EnsemblFungi"/>
</dbReference>
<evidence type="ECO:0000259" key="5">
    <source>
        <dbReference type="Pfam" id="PF02782"/>
    </source>
</evidence>
<dbReference type="OrthoDB" id="203824at2759"/>
<dbReference type="OMA" id="HKAMWHE"/>
<dbReference type="Gene3D" id="1.20.58.2240">
    <property type="match status" value="1"/>
</dbReference>
<dbReference type="Gene3D" id="3.30.420.40">
    <property type="match status" value="1"/>
</dbReference>
<accession>I2H542</accession>
<proteinExistence type="inferred from homology"/>
<dbReference type="HOGENOM" id="CLU_009281_10_1_1"/>
<protein>
    <recommendedName>
        <fullName evidence="8">Carbohydrate kinase FGGY C-terminal domain-containing protein</fullName>
    </recommendedName>
</protein>
<dbReference type="STRING" id="1071380.I2H542"/>
<feature type="domain" description="Carbohydrate kinase FGGY C-terminal" evidence="5">
    <location>
        <begin position="309"/>
        <end position="520"/>
    </location>
</feature>
<comment type="similarity">
    <text evidence="1">Belongs to the FGGY kinase family.</text>
</comment>
<dbReference type="SUPFAM" id="SSF53067">
    <property type="entry name" value="Actin-like ATPase domain"/>
    <property type="match status" value="2"/>
</dbReference>
<dbReference type="RefSeq" id="XP_004181013.1">
    <property type="nucleotide sequence ID" value="XM_004180965.1"/>
</dbReference>
<dbReference type="FunCoup" id="I2H542">
    <property type="interactions" value="306"/>
</dbReference>
<feature type="domain" description="Carbohydrate kinase FGGY N-terminal" evidence="4">
    <location>
        <begin position="3"/>
        <end position="180"/>
    </location>
</feature>
<dbReference type="InterPro" id="IPR006003">
    <property type="entry name" value="FGGY_RbtK-like"/>
</dbReference>
<dbReference type="PANTHER" id="PTHR43435">
    <property type="entry name" value="RIBULOKINASE"/>
    <property type="match status" value="1"/>
</dbReference>
<dbReference type="GeneID" id="14496567"/>
<evidence type="ECO:0008006" key="8">
    <source>
        <dbReference type="Google" id="ProtNLM"/>
    </source>
</evidence>
<evidence type="ECO:0000256" key="2">
    <source>
        <dbReference type="ARBA" id="ARBA00022679"/>
    </source>
</evidence>
<dbReference type="Pfam" id="PF00370">
    <property type="entry name" value="FGGY_N"/>
    <property type="match status" value="1"/>
</dbReference>
<dbReference type="AlphaFoldDB" id="I2H542"/>
<dbReference type="CDD" id="cd07782">
    <property type="entry name" value="ASKHA_NBD_FGGY_D-RBK"/>
    <property type="match status" value="1"/>
</dbReference>
<dbReference type="InterPro" id="IPR018485">
    <property type="entry name" value="FGGY_C"/>
</dbReference>
<evidence type="ECO:0000313" key="6">
    <source>
        <dbReference type="EMBL" id="CCH61494.1"/>
    </source>
</evidence>
<keyword evidence="2" id="KW-0808">Transferase</keyword>
<dbReference type="InParanoid" id="I2H542"/>
<dbReference type="InterPro" id="IPR043129">
    <property type="entry name" value="ATPase_NBD"/>
</dbReference>
<dbReference type="GO" id="GO:0005737">
    <property type="term" value="C:cytoplasm"/>
    <property type="evidence" value="ECO:0007669"/>
    <property type="project" value="TreeGrafter"/>
</dbReference>
<dbReference type="KEGG" id="tbl:TBLA_0E04400"/>
<dbReference type="InterPro" id="IPR018484">
    <property type="entry name" value="FGGY_N"/>
</dbReference>
<organism evidence="6 7">
    <name type="scientific">Henningerozyma blattae (strain ATCC 34711 / CBS 6284 / DSM 70876 / NBRC 10599 / NRRL Y-10934 / UCD 77-7)</name>
    <name type="common">Yeast</name>
    <name type="synonym">Tetrapisispora blattae</name>
    <dbReference type="NCBI Taxonomy" id="1071380"/>
    <lineage>
        <taxon>Eukaryota</taxon>
        <taxon>Fungi</taxon>
        <taxon>Dikarya</taxon>
        <taxon>Ascomycota</taxon>
        <taxon>Saccharomycotina</taxon>
        <taxon>Saccharomycetes</taxon>
        <taxon>Saccharomycetales</taxon>
        <taxon>Saccharomycetaceae</taxon>
        <taxon>Henningerozyma</taxon>
    </lineage>
</organism>
<evidence type="ECO:0000313" key="7">
    <source>
        <dbReference type="Proteomes" id="UP000002866"/>
    </source>
</evidence>
<name>I2H542_HENB6</name>
<dbReference type="Proteomes" id="UP000002866">
    <property type="component" value="Chromosome 5"/>
</dbReference>